<dbReference type="HOGENOM" id="CLU_1917988_0_0_1"/>
<name>M3ALY5_PSEFD</name>
<dbReference type="AlphaFoldDB" id="M3ALY5"/>
<dbReference type="KEGG" id="pfj:MYCFIDRAFT_212396"/>
<dbReference type="VEuPathDB" id="FungiDB:MYCFIDRAFT_212396"/>
<sequence length="132" mass="14422">MMLGGSRKLPYGFLFSGLLDFTHCCLFLSKYMLPTCSPIRCATASGANVPTFSDLRVLVVWRVRPVEVALECCVDCVWLERCEMGRESSSSCWNSGMGPLMRILECSSTAMMLCSKWSDATSSTSSTASSST</sequence>
<reference evidence="1 2" key="1">
    <citation type="journal article" date="2012" name="PLoS Pathog.">
        <title>Diverse lifestyles and strategies of plant pathogenesis encoded in the genomes of eighteen Dothideomycetes fungi.</title>
        <authorList>
            <person name="Ohm R.A."/>
            <person name="Feau N."/>
            <person name="Henrissat B."/>
            <person name="Schoch C.L."/>
            <person name="Horwitz B.A."/>
            <person name="Barry K.W."/>
            <person name="Condon B.J."/>
            <person name="Copeland A.C."/>
            <person name="Dhillon B."/>
            <person name="Glaser F."/>
            <person name="Hesse C.N."/>
            <person name="Kosti I."/>
            <person name="LaButti K."/>
            <person name="Lindquist E.A."/>
            <person name="Lucas S."/>
            <person name="Salamov A.A."/>
            <person name="Bradshaw R.E."/>
            <person name="Ciuffetti L."/>
            <person name="Hamelin R.C."/>
            <person name="Kema G.H.J."/>
            <person name="Lawrence C."/>
            <person name="Scott J.A."/>
            <person name="Spatafora J.W."/>
            <person name="Turgeon B.G."/>
            <person name="de Wit P.J.G.M."/>
            <person name="Zhong S."/>
            <person name="Goodwin S.B."/>
            <person name="Grigoriev I.V."/>
        </authorList>
    </citation>
    <scope>NUCLEOTIDE SEQUENCE [LARGE SCALE GENOMIC DNA]</scope>
    <source>
        <strain evidence="1 2">CIRAD86</strain>
    </source>
</reference>
<dbReference type="RefSeq" id="XP_007930852.1">
    <property type="nucleotide sequence ID" value="XM_007932661.1"/>
</dbReference>
<protein>
    <submittedName>
        <fullName evidence="1">Uncharacterized protein</fullName>
    </submittedName>
</protein>
<accession>M3ALY5</accession>
<gene>
    <name evidence="1" type="ORF">MYCFIDRAFT_212396</name>
</gene>
<organism evidence="1 2">
    <name type="scientific">Pseudocercospora fijiensis (strain CIRAD86)</name>
    <name type="common">Black leaf streak disease fungus</name>
    <name type="synonym">Mycosphaerella fijiensis</name>
    <dbReference type="NCBI Taxonomy" id="383855"/>
    <lineage>
        <taxon>Eukaryota</taxon>
        <taxon>Fungi</taxon>
        <taxon>Dikarya</taxon>
        <taxon>Ascomycota</taxon>
        <taxon>Pezizomycotina</taxon>
        <taxon>Dothideomycetes</taxon>
        <taxon>Dothideomycetidae</taxon>
        <taxon>Mycosphaerellales</taxon>
        <taxon>Mycosphaerellaceae</taxon>
        <taxon>Pseudocercospora</taxon>
    </lineage>
</organism>
<proteinExistence type="predicted"/>
<dbReference type="EMBL" id="KB446563">
    <property type="protein sequence ID" value="EME78482.1"/>
    <property type="molecule type" value="Genomic_DNA"/>
</dbReference>
<evidence type="ECO:0000313" key="1">
    <source>
        <dbReference type="EMBL" id="EME78482.1"/>
    </source>
</evidence>
<evidence type="ECO:0000313" key="2">
    <source>
        <dbReference type="Proteomes" id="UP000016932"/>
    </source>
</evidence>
<dbReference type="GeneID" id="19337700"/>
<keyword evidence="2" id="KW-1185">Reference proteome</keyword>
<dbReference type="Proteomes" id="UP000016932">
    <property type="component" value="Unassembled WGS sequence"/>
</dbReference>